<organism evidence="1 2">
    <name type="scientific">Parasulfuritortus cantonensis</name>
    <dbReference type="NCBI Taxonomy" id="2528202"/>
    <lineage>
        <taxon>Bacteria</taxon>
        <taxon>Pseudomonadati</taxon>
        <taxon>Pseudomonadota</taxon>
        <taxon>Betaproteobacteria</taxon>
        <taxon>Nitrosomonadales</taxon>
        <taxon>Thiobacillaceae</taxon>
        <taxon>Parasulfuritortus</taxon>
    </lineage>
</organism>
<evidence type="ECO:0000313" key="1">
    <source>
        <dbReference type="EMBL" id="TCJ18038.1"/>
    </source>
</evidence>
<comment type="caution">
    <text evidence="1">The sequence shown here is derived from an EMBL/GenBank/DDBJ whole genome shotgun (WGS) entry which is preliminary data.</text>
</comment>
<dbReference type="OrthoDB" id="8778534at2"/>
<gene>
    <name evidence="1" type="ORF">EZJ19_03795</name>
</gene>
<dbReference type="RefSeq" id="WP_131444957.1">
    <property type="nucleotide sequence ID" value="NZ_SJZB01000013.1"/>
</dbReference>
<dbReference type="Proteomes" id="UP000295443">
    <property type="component" value="Unassembled WGS sequence"/>
</dbReference>
<name>A0A4R1BL99_9PROT</name>
<dbReference type="EMBL" id="SJZB01000013">
    <property type="protein sequence ID" value="TCJ18038.1"/>
    <property type="molecule type" value="Genomic_DNA"/>
</dbReference>
<sequence>MSQTSQILPLASLQPGMRLAEAVRDRFGNIMLTADTTLTESHLAALRQRGIASVRIVPERIPPSAEELAAMRASAEARLRQIFRKTLDLPGNRRLFEVLLAYRLENPE</sequence>
<evidence type="ECO:0000313" key="2">
    <source>
        <dbReference type="Proteomes" id="UP000295443"/>
    </source>
</evidence>
<dbReference type="AlphaFoldDB" id="A0A4R1BL99"/>
<accession>A0A4R1BL99</accession>
<protein>
    <submittedName>
        <fullName evidence="1">Uncharacterized protein</fullName>
    </submittedName>
</protein>
<reference evidence="1 2" key="1">
    <citation type="submission" date="2019-03" db="EMBL/GenBank/DDBJ databases">
        <title>Genome sequence of Thiobacillaceae bacterium LSR1, a sulfur-oxidizing bacterium isolated from freshwater sediment.</title>
        <authorList>
            <person name="Li S."/>
        </authorList>
    </citation>
    <scope>NUCLEOTIDE SEQUENCE [LARGE SCALE GENOMIC DNA]</scope>
    <source>
        <strain evidence="1 2">LSR1</strain>
    </source>
</reference>
<keyword evidence="2" id="KW-1185">Reference proteome</keyword>
<proteinExistence type="predicted"/>